<feature type="transmembrane region" description="Helical" evidence="1">
    <location>
        <begin position="95"/>
        <end position="124"/>
    </location>
</feature>
<keyword evidence="3" id="KW-1185">Reference proteome</keyword>
<dbReference type="RefSeq" id="XP_044550841.1">
    <property type="nucleotide sequence ID" value="XM_044691240.1"/>
</dbReference>
<dbReference type="EMBL" id="PYSW02000014">
    <property type="protein sequence ID" value="KAG2386849.1"/>
    <property type="molecule type" value="Genomic_DNA"/>
</dbReference>
<organism evidence="2 3">
    <name type="scientific">Naegleria lovaniensis</name>
    <name type="common">Amoeba</name>
    <dbReference type="NCBI Taxonomy" id="51637"/>
    <lineage>
        <taxon>Eukaryota</taxon>
        <taxon>Discoba</taxon>
        <taxon>Heterolobosea</taxon>
        <taxon>Tetramitia</taxon>
        <taxon>Eutetramitia</taxon>
        <taxon>Vahlkampfiidae</taxon>
        <taxon>Naegleria</taxon>
    </lineage>
</organism>
<dbReference type="Proteomes" id="UP000816034">
    <property type="component" value="Unassembled WGS sequence"/>
</dbReference>
<feature type="transmembrane region" description="Helical" evidence="1">
    <location>
        <begin position="20"/>
        <end position="40"/>
    </location>
</feature>
<comment type="caution">
    <text evidence="2">The sequence shown here is derived from an EMBL/GenBank/DDBJ whole genome shotgun (WGS) entry which is preliminary data.</text>
</comment>
<evidence type="ECO:0000256" key="1">
    <source>
        <dbReference type="SAM" id="Phobius"/>
    </source>
</evidence>
<dbReference type="AlphaFoldDB" id="A0AA88GVC0"/>
<proteinExistence type="predicted"/>
<name>A0AA88GVC0_NAELO</name>
<dbReference type="GeneID" id="68094340"/>
<sequence>MISLLPLQSFQFVQGLRNSLALNFYCFSLLLSVIYLFYYFSMSRDDYSTMKAKSLKFKRRYDPIKEQREKALIPFRHMKRIIACAIDSGRMRGIIFLFLVCGMNTLCWMMIVSCVMSTSLIIYLKSAWLLKQRHDSKSKNDHKSPQLNEENIVDNLNYYLGADITLVQEGLKRFCRMDSSLKDSKMSKLSLTVIASTCTGCVSLLKQLFQKEHGPIMNNFTSIEIILLEQHTLDNSNINEKVQDNIKEKQNIEQQLAKQTPSMNIHCTFVTTVKELTSQLKSQKMDVTLILLEALRPLLNHDNDLQLLLTESRNISKLGVVIGDYERSSLIHCISQDPALCSAFRISEWKQWLEQAKLISSQDSSRQPLTARDQDDEGSFAIVWTFGRLTTVVHRPEASSKSIPEQ</sequence>
<protein>
    <submittedName>
        <fullName evidence="2">Uncharacterized protein</fullName>
    </submittedName>
</protein>
<gene>
    <name evidence="2" type="ORF">C9374_001884</name>
</gene>
<evidence type="ECO:0000313" key="2">
    <source>
        <dbReference type="EMBL" id="KAG2386849.1"/>
    </source>
</evidence>
<reference evidence="2 3" key="1">
    <citation type="journal article" date="2018" name="BMC Genomics">
        <title>The genome of Naegleria lovaniensis, the basis for a comparative approach to unravel pathogenicity factors of the human pathogenic amoeba N. fowleri.</title>
        <authorList>
            <person name="Liechti N."/>
            <person name="Schurch N."/>
            <person name="Bruggmann R."/>
            <person name="Wittwer M."/>
        </authorList>
    </citation>
    <scope>NUCLEOTIDE SEQUENCE [LARGE SCALE GENOMIC DNA]</scope>
    <source>
        <strain evidence="2 3">ATCC 30569</strain>
    </source>
</reference>
<keyword evidence="1" id="KW-0472">Membrane</keyword>
<keyword evidence="1" id="KW-0812">Transmembrane</keyword>
<accession>A0AA88GVC0</accession>
<keyword evidence="1" id="KW-1133">Transmembrane helix</keyword>
<evidence type="ECO:0000313" key="3">
    <source>
        <dbReference type="Proteomes" id="UP000816034"/>
    </source>
</evidence>